<reference evidence="9" key="2">
    <citation type="submission" date="2017-06" db="EMBL/GenBank/DDBJ databases">
        <title>Structure and comparision analysis of complete mitochondrion ans plastid genome of economic red alga Gracilaaria chilensis.</title>
        <authorList>
            <person name="Liu N."/>
            <person name="Zhang L."/>
            <person name="Liu T."/>
        </authorList>
    </citation>
    <scope>NUCLEOTIDE SEQUENCE</scope>
</reference>
<dbReference type="Pfam" id="PF03948">
    <property type="entry name" value="Ribosomal_L9_C"/>
    <property type="match status" value="1"/>
</dbReference>
<dbReference type="GO" id="GO:0005840">
    <property type="term" value="C:ribosome"/>
    <property type="evidence" value="ECO:0007669"/>
    <property type="project" value="UniProtKB-KW"/>
</dbReference>
<sequence length="150" mass="17273">MTVILKKNLANLGSIGNIVKVSSGYAFNYLIPHDFAQLATQGRLKHHRMFLNIKQKKLDEIQDKLQFMAQKFNQIPKISVKKKVGNNNQIFGSVNDKEIMTKLFYITGEKLDKKNIYLPNIKTLGIYNLNIIFTSDVRISIKLQILPFFV</sequence>
<dbReference type="SUPFAM" id="SSF55653">
    <property type="entry name" value="Ribosomal protein L9 C-domain"/>
    <property type="match status" value="1"/>
</dbReference>
<keyword evidence="8" id="KW-0934">Plastid</keyword>
<evidence type="ECO:0000256" key="3">
    <source>
        <dbReference type="ARBA" id="ARBA00022884"/>
    </source>
</evidence>
<keyword evidence="2" id="KW-0699">rRNA-binding</keyword>
<dbReference type="InterPro" id="IPR020069">
    <property type="entry name" value="Ribosomal_bL9_C"/>
</dbReference>
<protein>
    <recommendedName>
        <fullName evidence="6">50S ribosomal protein L9, chloroplastic</fullName>
    </recommendedName>
</protein>
<accession>A0A141SEU3</accession>
<dbReference type="InterPro" id="IPR020594">
    <property type="entry name" value="Ribosomal_bL9_bac/chp"/>
</dbReference>
<evidence type="ECO:0000256" key="2">
    <source>
        <dbReference type="ARBA" id="ARBA00022730"/>
    </source>
</evidence>
<dbReference type="GO" id="GO:1990904">
    <property type="term" value="C:ribonucleoprotein complex"/>
    <property type="evidence" value="ECO:0007669"/>
    <property type="project" value="UniProtKB-KW"/>
</dbReference>
<evidence type="ECO:0000259" key="7">
    <source>
        <dbReference type="PROSITE" id="PS00651"/>
    </source>
</evidence>
<dbReference type="GO" id="GO:0006412">
    <property type="term" value="P:translation"/>
    <property type="evidence" value="ECO:0007669"/>
    <property type="project" value="InterPro"/>
</dbReference>
<dbReference type="InterPro" id="IPR020070">
    <property type="entry name" value="Ribosomal_bL9_N"/>
</dbReference>
<comment type="similarity">
    <text evidence="1">Belongs to the bacterial ribosomal protein bL9 family.</text>
</comment>
<dbReference type="NCBIfam" id="TIGR00158">
    <property type="entry name" value="L9"/>
    <property type="match status" value="1"/>
</dbReference>
<evidence type="ECO:0000313" key="8">
    <source>
        <dbReference type="EMBL" id="AMK96811.1"/>
    </source>
</evidence>
<evidence type="ECO:0000313" key="9">
    <source>
        <dbReference type="EMBL" id="ASP44706.1"/>
    </source>
</evidence>
<dbReference type="InterPro" id="IPR000244">
    <property type="entry name" value="Ribosomal_bL9"/>
</dbReference>
<geneLocation type="plastid" evidence="8"/>
<keyword evidence="5" id="KW-0687">Ribonucleoprotein</keyword>
<dbReference type="GeneID" id="27219539"/>
<reference evidence="8" key="1">
    <citation type="submission" date="2015-07" db="EMBL/GenBank/DDBJ databases">
        <title>Reconstructing the complex evolutionary history of mobile plasmids in red algal genomes.</title>
        <authorList>
            <person name="Lee J."/>
            <person name="Kim K.M."/>
            <person name="Yang E.C."/>
            <person name="Miller K.A."/>
            <person name="Boo S.M."/>
            <person name="Bhattacharya D."/>
            <person name="Yoon H.S."/>
        </authorList>
    </citation>
    <scope>NUCLEOTIDE SEQUENCE</scope>
</reference>
<evidence type="ECO:0000256" key="1">
    <source>
        <dbReference type="ARBA" id="ARBA00010605"/>
    </source>
</evidence>
<keyword evidence="3" id="KW-0694">RNA-binding</keyword>
<dbReference type="Pfam" id="PF01281">
    <property type="entry name" value="Ribosomal_L9_N"/>
    <property type="match status" value="1"/>
</dbReference>
<evidence type="ECO:0000256" key="5">
    <source>
        <dbReference type="ARBA" id="ARBA00023274"/>
    </source>
</evidence>
<dbReference type="Gene3D" id="3.10.430.100">
    <property type="entry name" value="Ribosomal protein L9, C-terminal domain"/>
    <property type="match status" value="1"/>
</dbReference>
<dbReference type="EMBL" id="MF401963">
    <property type="protein sequence ID" value="ASP44706.1"/>
    <property type="molecule type" value="Genomic_DNA"/>
</dbReference>
<name>A0A141SEU3_AGACH</name>
<dbReference type="GO" id="GO:0019843">
    <property type="term" value="F:rRNA binding"/>
    <property type="evidence" value="ECO:0007669"/>
    <property type="project" value="UniProtKB-KW"/>
</dbReference>
<keyword evidence="4 8" id="KW-0689">Ribosomal protein</keyword>
<dbReference type="GO" id="GO:0003735">
    <property type="term" value="F:structural constituent of ribosome"/>
    <property type="evidence" value="ECO:0007669"/>
    <property type="project" value="InterPro"/>
</dbReference>
<dbReference type="InterPro" id="IPR036791">
    <property type="entry name" value="Ribosomal_bL9_C_sf"/>
</dbReference>
<proteinExistence type="inferred from homology"/>
<feature type="domain" description="Ribosomal protein L9" evidence="7">
    <location>
        <begin position="13"/>
        <end position="40"/>
    </location>
</feature>
<gene>
    <name evidence="8" type="primary">rpl9</name>
    <name evidence="8" type="ORF">Gchil_170</name>
</gene>
<dbReference type="RefSeq" id="YP_009244569.1">
    <property type="nucleotide sequence ID" value="NC_029860.1"/>
</dbReference>
<dbReference type="PANTHER" id="PTHR21368">
    <property type="entry name" value="50S RIBOSOMAL PROTEIN L9"/>
    <property type="match status" value="1"/>
</dbReference>
<dbReference type="HAMAP" id="MF_00503">
    <property type="entry name" value="Ribosomal_bL9"/>
    <property type="match status" value="1"/>
</dbReference>
<dbReference type="SUPFAM" id="SSF55658">
    <property type="entry name" value="L9 N-domain-like"/>
    <property type="match status" value="1"/>
</dbReference>
<dbReference type="Gene3D" id="3.40.5.10">
    <property type="entry name" value="Ribosomal protein L9, N-terminal domain"/>
    <property type="match status" value="1"/>
</dbReference>
<dbReference type="EMBL" id="KT266788">
    <property type="protein sequence ID" value="AMK96811.1"/>
    <property type="molecule type" value="Genomic_DNA"/>
</dbReference>
<dbReference type="AlphaFoldDB" id="A0A141SEU3"/>
<evidence type="ECO:0000256" key="4">
    <source>
        <dbReference type="ARBA" id="ARBA00022980"/>
    </source>
</evidence>
<organism evidence="8">
    <name type="scientific">Agarophyton chilense</name>
    <name type="common">Red seaweed</name>
    <name type="synonym">Gracilaria chilensis</name>
    <dbReference type="NCBI Taxonomy" id="2510777"/>
    <lineage>
        <taxon>Eukaryota</taxon>
        <taxon>Rhodophyta</taxon>
        <taxon>Florideophyceae</taxon>
        <taxon>Rhodymeniophycidae</taxon>
        <taxon>Gracilariales</taxon>
        <taxon>Gracilariaceae</taxon>
        <taxon>Agarophyton</taxon>
    </lineage>
</organism>
<dbReference type="PROSITE" id="PS00651">
    <property type="entry name" value="RIBOSOMAL_L9"/>
    <property type="match status" value="1"/>
</dbReference>
<dbReference type="InterPro" id="IPR036935">
    <property type="entry name" value="Ribosomal_bL9_N_sf"/>
</dbReference>
<dbReference type="InterPro" id="IPR009027">
    <property type="entry name" value="Ribosomal_bL9/RNase_H1_N"/>
</dbReference>
<evidence type="ECO:0000256" key="6">
    <source>
        <dbReference type="ARBA" id="ARBA00035427"/>
    </source>
</evidence>